<evidence type="ECO:0000256" key="2">
    <source>
        <dbReference type="ARBA" id="ARBA00003145"/>
    </source>
</evidence>
<keyword evidence="7" id="KW-0378">Hydrolase</keyword>
<dbReference type="Pfam" id="PF13091">
    <property type="entry name" value="PLDc_2"/>
    <property type="match status" value="1"/>
</dbReference>
<comment type="caution">
    <text evidence="11">The sequence shown here is derived from an EMBL/GenBank/DDBJ whole genome shotgun (WGS) entry which is preliminary data.</text>
</comment>
<dbReference type="CDD" id="cd09143">
    <property type="entry name" value="PLDc_vPLD1_2_like_bac_2"/>
    <property type="match status" value="1"/>
</dbReference>
<comment type="function">
    <text evidence="2">Could be a virulence factor.</text>
</comment>
<dbReference type="PANTHER" id="PTHR18896">
    <property type="entry name" value="PHOSPHOLIPASE D"/>
    <property type="match status" value="1"/>
</dbReference>
<dbReference type="InterPro" id="IPR025202">
    <property type="entry name" value="PLD-like_dom"/>
</dbReference>
<accession>A0AAE3NTT6</accession>
<evidence type="ECO:0000256" key="5">
    <source>
        <dbReference type="ARBA" id="ARBA00022525"/>
    </source>
</evidence>
<gene>
    <name evidence="11" type="ORF">P1J78_14320</name>
</gene>
<dbReference type="InterPro" id="IPR015679">
    <property type="entry name" value="PLipase_D_fam"/>
</dbReference>
<evidence type="ECO:0000313" key="11">
    <source>
        <dbReference type="EMBL" id="MDF0601916.1"/>
    </source>
</evidence>
<evidence type="ECO:0000256" key="1">
    <source>
        <dbReference type="ARBA" id="ARBA00000798"/>
    </source>
</evidence>
<keyword evidence="6" id="KW-0677">Repeat</keyword>
<keyword evidence="8" id="KW-0443">Lipid metabolism</keyword>
<comment type="catalytic activity">
    <reaction evidence="1">
        <text>a 1,2-diacyl-sn-glycero-3-phosphocholine + H2O = a 1,2-diacyl-sn-glycero-3-phosphate + choline + H(+)</text>
        <dbReference type="Rhea" id="RHEA:14445"/>
        <dbReference type="ChEBI" id="CHEBI:15354"/>
        <dbReference type="ChEBI" id="CHEBI:15377"/>
        <dbReference type="ChEBI" id="CHEBI:15378"/>
        <dbReference type="ChEBI" id="CHEBI:57643"/>
        <dbReference type="ChEBI" id="CHEBI:58608"/>
        <dbReference type="EC" id="3.1.4.4"/>
    </reaction>
</comment>
<dbReference type="InterPro" id="IPR001736">
    <property type="entry name" value="PLipase_D/transphosphatidylase"/>
</dbReference>
<evidence type="ECO:0000313" key="12">
    <source>
        <dbReference type="Proteomes" id="UP001220964"/>
    </source>
</evidence>
<evidence type="ECO:0000256" key="7">
    <source>
        <dbReference type="ARBA" id="ARBA00022801"/>
    </source>
</evidence>
<dbReference type="GO" id="GO:0009395">
    <property type="term" value="P:phospholipid catabolic process"/>
    <property type="evidence" value="ECO:0007669"/>
    <property type="project" value="TreeGrafter"/>
</dbReference>
<dbReference type="GO" id="GO:0004630">
    <property type="term" value="F:phospholipase D activity"/>
    <property type="evidence" value="ECO:0007669"/>
    <property type="project" value="UniProtKB-EC"/>
</dbReference>
<evidence type="ECO:0000256" key="4">
    <source>
        <dbReference type="ARBA" id="ARBA00018392"/>
    </source>
</evidence>
<dbReference type="GO" id="GO:0005576">
    <property type="term" value="C:extracellular region"/>
    <property type="evidence" value="ECO:0007669"/>
    <property type="project" value="UniProtKB-SubCell"/>
</dbReference>
<dbReference type="PROSITE" id="PS50035">
    <property type="entry name" value="PLD"/>
    <property type="match status" value="2"/>
</dbReference>
<sequence>MSGTRLILRPGDTCWRIETADRLSVIVDAADYFAVLREVMQKARHSVIMIGWEFDTRITLDPREDEGQVPNRLGDFLSWLVHRRPELDIRLLQWDVGVLGTLARGSTPLRLADWLIGRKIRLKLDHAHPSGAAHHQKIIVIDDVLAFCGGIDATADRWDTQDYADDSPYRVRPTTKRPYGPWHDATVAVGGDAARALSELARTRWEHATGERIAEAPAAPPIWPEGLDPMLRDAEVAISRTLPAHAGRKEIHEIESLYLAIIAATRCTLYIESQYFASRLLAEAIAVRLAEPEGPEVVVVNPESAQGWLEDAAMGSARARLLDVVRKADVHGRFRLYTPVTDGGTPIYVHAKIVVMDDRLMRVGSSNLNNRSLGFDTECDLSVEVLPGVPDEADLRAHIGGLRNRLLAEHLGVAPTTVKHAIDTAGGSLIGAIEALSGPGRSLVPFEPPEFGVVADEMLRENDLLDPELPARRWRRGRLRRLRQRIFG</sequence>
<evidence type="ECO:0000256" key="6">
    <source>
        <dbReference type="ARBA" id="ARBA00022737"/>
    </source>
</evidence>
<reference evidence="11" key="1">
    <citation type="submission" date="2023-03" db="EMBL/GenBank/DDBJ databases">
        <title>Multiphase analysis and comparison of six strains from genera Psychromarinibacter, Lutimaribacter, and Maritimibacter, including a novel species: Psychromarinibacter sediminicola sp. nov.</title>
        <authorList>
            <person name="Wang Y.-H."/>
            <person name="Ye M.-Q."/>
            <person name="Du Z.-J."/>
        </authorList>
    </citation>
    <scope>NUCLEOTIDE SEQUENCE</scope>
    <source>
        <strain evidence="11">C21-152</strain>
    </source>
</reference>
<dbReference type="Proteomes" id="UP001220964">
    <property type="component" value="Unassembled WGS sequence"/>
</dbReference>
<comment type="subcellular location">
    <subcellularLocation>
        <location evidence="3">Secreted</location>
    </subcellularLocation>
</comment>
<evidence type="ECO:0000259" key="10">
    <source>
        <dbReference type="PROSITE" id="PS50035"/>
    </source>
</evidence>
<proteinExistence type="predicted"/>
<evidence type="ECO:0000256" key="8">
    <source>
        <dbReference type="ARBA" id="ARBA00023098"/>
    </source>
</evidence>
<dbReference type="RefSeq" id="WP_275568054.1">
    <property type="nucleotide sequence ID" value="NZ_JARGYC010000037.1"/>
</dbReference>
<keyword evidence="5" id="KW-0964">Secreted</keyword>
<dbReference type="CDD" id="cd09140">
    <property type="entry name" value="PLDc_vPLD1_2_like_bac_1"/>
    <property type="match status" value="1"/>
</dbReference>
<feature type="domain" description="PLD phosphodiesterase" evidence="10">
    <location>
        <begin position="130"/>
        <end position="157"/>
    </location>
</feature>
<name>A0AAE3NTT6_9RHOB</name>
<evidence type="ECO:0000256" key="3">
    <source>
        <dbReference type="ARBA" id="ARBA00004613"/>
    </source>
</evidence>
<organism evidence="11 12">
    <name type="scientific">Psychromarinibacter sediminicola</name>
    <dbReference type="NCBI Taxonomy" id="3033385"/>
    <lineage>
        <taxon>Bacteria</taxon>
        <taxon>Pseudomonadati</taxon>
        <taxon>Pseudomonadota</taxon>
        <taxon>Alphaproteobacteria</taxon>
        <taxon>Rhodobacterales</taxon>
        <taxon>Paracoccaceae</taxon>
        <taxon>Psychromarinibacter</taxon>
    </lineage>
</organism>
<protein>
    <recommendedName>
        <fullName evidence="4">Phospholipase D</fullName>
    </recommendedName>
    <alternativeName>
        <fullName evidence="9">Choline phosphatase</fullName>
    </alternativeName>
</protein>
<evidence type="ECO:0000256" key="9">
    <source>
        <dbReference type="ARBA" id="ARBA00029594"/>
    </source>
</evidence>
<keyword evidence="12" id="KW-1185">Reference proteome</keyword>
<dbReference type="Gene3D" id="3.30.870.10">
    <property type="entry name" value="Endonuclease Chain A"/>
    <property type="match status" value="2"/>
</dbReference>
<feature type="domain" description="PLD phosphodiesterase" evidence="10">
    <location>
        <begin position="345"/>
        <end position="372"/>
    </location>
</feature>
<dbReference type="EMBL" id="JARGYC010000037">
    <property type="protein sequence ID" value="MDF0601916.1"/>
    <property type="molecule type" value="Genomic_DNA"/>
</dbReference>
<dbReference type="SMART" id="SM00155">
    <property type="entry name" value="PLDc"/>
    <property type="match status" value="2"/>
</dbReference>
<dbReference type="SUPFAM" id="SSF56024">
    <property type="entry name" value="Phospholipase D/nuclease"/>
    <property type="match status" value="2"/>
</dbReference>
<dbReference type="PANTHER" id="PTHR18896:SF76">
    <property type="entry name" value="PHOSPHOLIPASE"/>
    <property type="match status" value="1"/>
</dbReference>
<dbReference type="AlphaFoldDB" id="A0AAE3NTT6"/>